<dbReference type="CDD" id="cd04688">
    <property type="entry name" value="NUDIX_Hydrolase"/>
    <property type="match status" value="1"/>
</dbReference>
<evidence type="ECO:0000256" key="2">
    <source>
        <dbReference type="ARBA" id="ARBA00022801"/>
    </source>
</evidence>
<dbReference type="RefSeq" id="WP_145227236.1">
    <property type="nucleotide sequence ID" value="NZ_CP036343.1"/>
</dbReference>
<dbReference type="PROSITE" id="PS51462">
    <property type="entry name" value="NUDIX"/>
    <property type="match status" value="1"/>
</dbReference>
<name>A0A517VD39_9PLAN</name>
<dbReference type="AlphaFoldDB" id="A0A517VD39"/>
<dbReference type="Pfam" id="PF00293">
    <property type="entry name" value="NUDIX"/>
    <property type="match status" value="1"/>
</dbReference>
<dbReference type="PROSITE" id="PS00893">
    <property type="entry name" value="NUDIX_BOX"/>
    <property type="match status" value="1"/>
</dbReference>
<comment type="cofactor">
    <cofactor evidence="1">
        <name>Mg(2+)</name>
        <dbReference type="ChEBI" id="CHEBI:18420"/>
    </cofactor>
</comment>
<accession>A0A517VD39</accession>
<dbReference type="GO" id="GO:0016787">
    <property type="term" value="F:hydrolase activity"/>
    <property type="evidence" value="ECO:0007669"/>
    <property type="project" value="UniProtKB-KW"/>
</dbReference>
<dbReference type="PANTHER" id="PTHR43046">
    <property type="entry name" value="GDP-MANNOSE MANNOSYL HYDROLASE"/>
    <property type="match status" value="1"/>
</dbReference>
<dbReference type="Gene3D" id="3.90.79.10">
    <property type="entry name" value="Nucleoside Triphosphate Pyrophosphohydrolase"/>
    <property type="match status" value="1"/>
</dbReference>
<dbReference type="InterPro" id="IPR015797">
    <property type="entry name" value="NUDIX_hydrolase-like_dom_sf"/>
</dbReference>
<dbReference type="InterPro" id="IPR020084">
    <property type="entry name" value="NUDIX_hydrolase_CS"/>
</dbReference>
<protein>
    <recommendedName>
        <fullName evidence="3">Nudix hydrolase domain-containing protein</fullName>
    </recommendedName>
</protein>
<dbReference type="SUPFAM" id="SSF55811">
    <property type="entry name" value="Nudix"/>
    <property type="match status" value="1"/>
</dbReference>
<dbReference type="EMBL" id="CP036343">
    <property type="protein sequence ID" value="QDT90926.1"/>
    <property type="molecule type" value="Genomic_DNA"/>
</dbReference>
<evidence type="ECO:0000313" key="5">
    <source>
        <dbReference type="Proteomes" id="UP000316855"/>
    </source>
</evidence>
<proteinExistence type="predicted"/>
<keyword evidence="2" id="KW-0378">Hydrolase</keyword>
<dbReference type="Proteomes" id="UP000316855">
    <property type="component" value="Chromosome"/>
</dbReference>
<organism evidence="4 5">
    <name type="scientific">Gimesia algae</name>
    <dbReference type="NCBI Taxonomy" id="2527971"/>
    <lineage>
        <taxon>Bacteria</taxon>
        <taxon>Pseudomonadati</taxon>
        <taxon>Planctomycetota</taxon>
        <taxon>Planctomycetia</taxon>
        <taxon>Planctomycetales</taxon>
        <taxon>Planctomycetaceae</taxon>
        <taxon>Gimesia</taxon>
    </lineage>
</organism>
<evidence type="ECO:0000259" key="3">
    <source>
        <dbReference type="PROSITE" id="PS51462"/>
    </source>
</evidence>
<keyword evidence="5" id="KW-1185">Reference proteome</keyword>
<reference evidence="4 5" key="1">
    <citation type="submission" date="2019-02" db="EMBL/GenBank/DDBJ databases">
        <title>Deep-cultivation of Planctomycetes and their phenomic and genomic characterization uncovers novel biology.</title>
        <authorList>
            <person name="Wiegand S."/>
            <person name="Jogler M."/>
            <person name="Boedeker C."/>
            <person name="Pinto D."/>
            <person name="Vollmers J."/>
            <person name="Rivas-Marin E."/>
            <person name="Kohn T."/>
            <person name="Peeters S.H."/>
            <person name="Heuer A."/>
            <person name="Rast P."/>
            <person name="Oberbeckmann S."/>
            <person name="Bunk B."/>
            <person name="Jeske O."/>
            <person name="Meyerdierks A."/>
            <person name="Storesund J.E."/>
            <person name="Kallscheuer N."/>
            <person name="Luecker S."/>
            <person name="Lage O.M."/>
            <person name="Pohl T."/>
            <person name="Merkel B.J."/>
            <person name="Hornburger P."/>
            <person name="Mueller R.-W."/>
            <person name="Bruemmer F."/>
            <person name="Labrenz M."/>
            <person name="Spormann A.M."/>
            <person name="Op den Camp H."/>
            <person name="Overmann J."/>
            <person name="Amann R."/>
            <person name="Jetten M.S.M."/>
            <person name="Mascher T."/>
            <person name="Medema M.H."/>
            <person name="Devos D.P."/>
            <person name="Kaster A.-K."/>
            <person name="Ovreas L."/>
            <person name="Rohde M."/>
            <person name="Galperin M.Y."/>
            <person name="Jogler C."/>
        </authorList>
    </citation>
    <scope>NUCLEOTIDE SEQUENCE [LARGE SCALE GENOMIC DNA]</scope>
    <source>
        <strain evidence="4 5">Pan161</strain>
    </source>
</reference>
<sequence>MTDICLDMNEYRVNLRVAAIVRRGEDVLLCRPPGHDWWFLPGGRIKVNEDSLTAVRRELTEEIGSGFEVRKPTAIVENFFDLEERRFHEICTVYEVTWHGGLIAATVDDVQEEFDWFSLAELRDVVLKPDLIKQRILNPQTELELIVNRENK</sequence>
<evidence type="ECO:0000313" key="4">
    <source>
        <dbReference type="EMBL" id="QDT90926.1"/>
    </source>
</evidence>
<dbReference type="OrthoDB" id="9804442at2"/>
<dbReference type="KEGG" id="gax:Pan161_25800"/>
<feature type="domain" description="Nudix hydrolase" evidence="3">
    <location>
        <begin position="10"/>
        <end position="139"/>
    </location>
</feature>
<evidence type="ECO:0000256" key="1">
    <source>
        <dbReference type="ARBA" id="ARBA00001946"/>
    </source>
</evidence>
<dbReference type="InterPro" id="IPR000086">
    <property type="entry name" value="NUDIX_hydrolase_dom"/>
</dbReference>
<gene>
    <name evidence="4" type="ORF">Pan161_25800</name>
</gene>
<dbReference type="PANTHER" id="PTHR43046:SF14">
    <property type="entry name" value="MUTT_NUDIX FAMILY PROTEIN"/>
    <property type="match status" value="1"/>
</dbReference>